<dbReference type="AlphaFoldDB" id="A0A0C3J745"/>
<organism evidence="3 4">
    <name type="scientific">Pisolithus tinctorius Marx 270</name>
    <dbReference type="NCBI Taxonomy" id="870435"/>
    <lineage>
        <taxon>Eukaryota</taxon>
        <taxon>Fungi</taxon>
        <taxon>Dikarya</taxon>
        <taxon>Basidiomycota</taxon>
        <taxon>Agaricomycotina</taxon>
        <taxon>Agaricomycetes</taxon>
        <taxon>Agaricomycetidae</taxon>
        <taxon>Boletales</taxon>
        <taxon>Sclerodermatineae</taxon>
        <taxon>Pisolithaceae</taxon>
        <taxon>Pisolithus</taxon>
    </lineage>
</organism>
<name>A0A0C3J745_PISTI</name>
<keyword evidence="2" id="KW-0472">Membrane</keyword>
<sequence>MAYSCPSVSVQCASYFTSQSGLDPCCAAQMVDQSCGLSYTISAKSNSTFKESLYIPNATTASYTTCSWASYNLLSACAICTQQSTWASWATYSASCGNYVSSTTYYPWDQGCRLPENEKIPFFAATNPIYWTNGTFNENEAAVNGSSGTPDVTGQPLASSSPSATSTSSSSSSGAIIGGIVGALAVIGLAGFILWYIVRRRRRQARLQPAFQQSSSSPPLPHPSMAQTGISPFKVTSALSSQEFPNASQHFASPTSPMITSPLSAPITDAADMISPFFSPTRSVPTTTKSAEALVGRNESPPPRRGRMNPPPYSPTAPAGSSSSSSPSPPPPRHPYHSEKRIKRVANCSVDTATTTAEADSAPLQGPPSAKPICHAEARPQATRMRSGESEDSTRSAGTVFTSVEVGSAHQRNARTDSRTSRKRPPVV</sequence>
<dbReference type="EMBL" id="KN832160">
    <property type="protein sequence ID" value="KIN93521.1"/>
    <property type="molecule type" value="Genomic_DNA"/>
</dbReference>
<evidence type="ECO:0000256" key="2">
    <source>
        <dbReference type="SAM" id="Phobius"/>
    </source>
</evidence>
<reference evidence="4" key="2">
    <citation type="submission" date="2015-01" db="EMBL/GenBank/DDBJ databases">
        <title>Evolutionary Origins and Diversification of the Mycorrhizal Mutualists.</title>
        <authorList>
            <consortium name="DOE Joint Genome Institute"/>
            <consortium name="Mycorrhizal Genomics Consortium"/>
            <person name="Kohler A."/>
            <person name="Kuo A."/>
            <person name="Nagy L.G."/>
            <person name="Floudas D."/>
            <person name="Copeland A."/>
            <person name="Barry K.W."/>
            <person name="Cichocki N."/>
            <person name="Veneault-Fourrey C."/>
            <person name="LaButti K."/>
            <person name="Lindquist E.A."/>
            <person name="Lipzen A."/>
            <person name="Lundell T."/>
            <person name="Morin E."/>
            <person name="Murat C."/>
            <person name="Riley R."/>
            <person name="Ohm R."/>
            <person name="Sun H."/>
            <person name="Tunlid A."/>
            <person name="Henrissat B."/>
            <person name="Grigoriev I.V."/>
            <person name="Hibbett D.S."/>
            <person name="Martin F."/>
        </authorList>
    </citation>
    <scope>NUCLEOTIDE SEQUENCE [LARGE SCALE GENOMIC DNA]</scope>
    <source>
        <strain evidence="4">Marx 270</strain>
    </source>
</reference>
<keyword evidence="2" id="KW-1133">Transmembrane helix</keyword>
<protein>
    <submittedName>
        <fullName evidence="3">Uncharacterized protein</fullName>
    </submittedName>
</protein>
<feature type="region of interest" description="Disordered" evidence="1">
    <location>
        <begin position="141"/>
        <end position="172"/>
    </location>
</feature>
<evidence type="ECO:0000256" key="1">
    <source>
        <dbReference type="SAM" id="MobiDB-lite"/>
    </source>
</evidence>
<reference evidence="3 4" key="1">
    <citation type="submission" date="2014-04" db="EMBL/GenBank/DDBJ databases">
        <authorList>
            <consortium name="DOE Joint Genome Institute"/>
            <person name="Kuo A."/>
            <person name="Kohler A."/>
            <person name="Costa M.D."/>
            <person name="Nagy L.G."/>
            <person name="Floudas D."/>
            <person name="Copeland A."/>
            <person name="Barry K.W."/>
            <person name="Cichocki N."/>
            <person name="Veneault-Fourrey C."/>
            <person name="LaButti K."/>
            <person name="Lindquist E.A."/>
            <person name="Lipzen A."/>
            <person name="Lundell T."/>
            <person name="Morin E."/>
            <person name="Murat C."/>
            <person name="Sun H."/>
            <person name="Tunlid A."/>
            <person name="Henrissat B."/>
            <person name="Grigoriev I.V."/>
            <person name="Hibbett D.S."/>
            <person name="Martin F."/>
            <person name="Nordberg H.P."/>
            <person name="Cantor M.N."/>
            <person name="Hua S.X."/>
        </authorList>
    </citation>
    <scope>NUCLEOTIDE SEQUENCE [LARGE SCALE GENOMIC DNA]</scope>
    <source>
        <strain evidence="3 4">Marx 270</strain>
    </source>
</reference>
<accession>A0A0C3J745</accession>
<dbReference type="OrthoDB" id="2796893at2759"/>
<keyword evidence="4" id="KW-1185">Reference proteome</keyword>
<proteinExistence type="predicted"/>
<dbReference type="InParanoid" id="A0A0C3J745"/>
<feature type="region of interest" description="Disordered" evidence="1">
    <location>
        <begin position="277"/>
        <end position="428"/>
    </location>
</feature>
<feature type="region of interest" description="Disordered" evidence="1">
    <location>
        <begin position="209"/>
        <end position="229"/>
    </location>
</feature>
<feature type="compositionally biased region" description="Low complexity" evidence="1">
    <location>
        <begin position="156"/>
        <end position="172"/>
    </location>
</feature>
<dbReference type="STRING" id="870435.A0A0C3J745"/>
<feature type="compositionally biased region" description="Polar residues" evidence="1">
    <location>
        <begin position="141"/>
        <end position="152"/>
    </location>
</feature>
<dbReference type="HOGENOM" id="CLU_615484_0_0_1"/>
<dbReference type="Proteomes" id="UP000054217">
    <property type="component" value="Unassembled WGS sequence"/>
</dbReference>
<feature type="transmembrane region" description="Helical" evidence="2">
    <location>
        <begin position="175"/>
        <end position="198"/>
    </location>
</feature>
<feature type="compositionally biased region" description="Polar residues" evidence="1">
    <location>
        <begin position="278"/>
        <end position="290"/>
    </location>
</feature>
<gene>
    <name evidence="3" type="ORF">M404DRAFT_501871</name>
</gene>
<feature type="compositionally biased region" description="Low complexity" evidence="1">
    <location>
        <begin position="351"/>
        <end position="362"/>
    </location>
</feature>
<feature type="compositionally biased region" description="Low complexity" evidence="1">
    <location>
        <begin position="316"/>
        <end position="326"/>
    </location>
</feature>
<keyword evidence="2" id="KW-0812">Transmembrane</keyword>
<evidence type="ECO:0000313" key="3">
    <source>
        <dbReference type="EMBL" id="KIN93521.1"/>
    </source>
</evidence>
<evidence type="ECO:0000313" key="4">
    <source>
        <dbReference type="Proteomes" id="UP000054217"/>
    </source>
</evidence>